<protein>
    <recommendedName>
        <fullName evidence="1">SAP domain-containing protein</fullName>
    </recommendedName>
</protein>
<sequence length="426" mass="46222">MSVLQLRRTLRALGIPTAGLRPVLASRLQQHCNMWNTITKSIAIVICNGMNAGPAVSIAADQAFKLTEELEDVLIANLTHELAPGATYKAAGAIGGVTLTVPPDTFQGKSEELQPLRLSAPITVRYAPELIGLVTADGHIVLPLVVQGPGDVIVPDGDEPLLLRVECNDADTYMYTRPTPVGDQQPEPWAPFPSSCQRMITAEDGSGVIVAVEGIVRHFSQVMVAQKVAKKVAGCKQVAEIAYPRGWFPISKPRAAVGNMSTKHVAVVYWPATVQNTRSTRGVDAGVSAPYVTLSVHSREERVVYQLGICGCPYDLGPYDKNQKPMSEFEYQHLNGAQVACAVYTVDEKAKPEPSTMVLWYTAVLKRGQMSIVLDDRITDKPRAGGRVARFSTDPTDDTCRRFRIGDPVKALEEYIFGTTRAAPAI</sequence>
<evidence type="ECO:0000313" key="3">
    <source>
        <dbReference type="Proteomes" id="UP000664859"/>
    </source>
</evidence>
<proteinExistence type="predicted"/>
<accession>A0A835YNX5</accession>
<organism evidence="2 3">
    <name type="scientific">Tribonema minus</name>
    <dbReference type="NCBI Taxonomy" id="303371"/>
    <lineage>
        <taxon>Eukaryota</taxon>
        <taxon>Sar</taxon>
        <taxon>Stramenopiles</taxon>
        <taxon>Ochrophyta</taxon>
        <taxon>PX clade</taxon>
        <taxon>Xanthophyceae</taxon>
        <taxon>Tribonematales</taxon>
        <taxon>Tribonemataceae</taxon>
        <taxon>Tribonema</taxon>
    </lineage>
</organism>
<gene>
    <name evidence="2" type="ORF">JKP88DRAFT_247944</name>
</gene>
<dbReference type="AlphaFoldDB" id="A0A835YNX5"/>
<comment type="caution">
    <text evidence="2">The sequence shown here is derived from an EMBL/GenBank/DDBJ whole genome shotgun (WGS) entry which is preliminary data.</text>
</comment>
<dbReference type="EMBL" id="JAFCMP010000512">
    <property type="protein sequence ID" value="KAG5178832.1"/>
    <property type="molecule type" value="Genomic_DNA"/>
</dbReference>
<name>A0A835YNX5_9STRA</name>
<dbReference type="Proteomes" id="UP000664859">
    <property type="component" value="Unassembled WGS sequence"/>
</dbReference>
<keyword evidence="3" id="KW-1185">Reference proteome</keyword>
<evidence type="ECO:0000259" key="1">
    <source>
        <dbReference type="PROSITE" id="PS50800"/>
    </source>
</evidence>
<dbReference type="InterPro" id="IPR003034">
    <property type="entry name" value="SAP_dom"/>
</dbReference>
<feature type="domain" description="SAP" evidence="1">
    <location>
        <begin position="1"/>
        <end position="32"/>
    </location>
</feature>
<evidence type="ECO:0000313" key="2">
    <source>
        <dbReference type="EMBL" id="KAG5178832.1"/>
    </source>
</evidence>
<dbReference type="PROSITE" id="PS50800">
    <property type="entry name" value="SAP"/>
    <property type="match status" value="1"/>
</dbReference>
<reference evidence="2" key="1">
    <citation type="submission" date="2021-02" db="EMBL/GenBank/DDBJ databases">
        <title>First Annotated Genome of the Yellow-green Alga Tribonema minus.</title>
        <authorList>
            <person name="Mahan K.M."/>
        </authorList>
    </citation>
    <scope>NUCLEOTIDE SEQUENCE</scope>
    <source>
        <strain evidence="2">UTEX B ZZ1240</strain>
    </source>
</reference>
<dbReference type="Pfam" id="PF02037">
    <property type="entry name" value="SAP"/>
    <property type="match status" value="1"/>
</dbReference>